<feature type="domain" description="N-acetyltransferase" evidence="1">
    <location>
        <begin position="52"/>
        <end position="240"/>
    </location>
</feature>
<dbReference type="CDD" id="cd04301">
    <property type="entry name" value="NAT_SF"/>
    <property type="match status" value="1"/>
</dbReference>
<dbReference type="UniPathway" id="UPA00113">
    <property type="reaction ID" value="UER00529"/>
</dbReference>
<dbReference type="RefSeq" id="XP_033456966.1">
    <property type="nucleotide sequence ID" value="XM_033605611.1"/>
</dbReference>
<organism evidence="3">
    <name type="scientific">Dissoconium aciculare CBS 342.82</name>
    <dbReference type="NCBI Taxonomy" id="1314786"/>
    <lineage>
        <taxon>Eukaryota</taxon>
        <taxon>Fungi</taxon>
        <taxon>Dikarya</taxon>
        <taxon>Ascomycota</taxon>
        <taxon>Pezizomycotina</taxon>
        <taxon>Dothideomycetes</taxon>
        <taxon>Dothideomycetidae</taxon>
        <taxon>Mycosphaerellales</taxon>
        <taxon>Dissoconiaceae</taxon>
        <taxon>Dissoconium</taxon>
    </lineage>
</organism>
<dbReference type="InterPro" id="IPR000182">
    <property type="entry name" value="GNAT_dom"/>
</dbReference>
<dbReference type="SUPFAM" id="SSF55729">
    <property type="entry name" value="Acyl-CoA N-acyltransferases (Nat)"/>
    <property type="match status" value="1"/>
</dbReference>
<evidence type="ECO:0000259" key="1">
    <source>
        <dbReference type="PROSITE" id="PS51186"/>
    </source>
</evidence>
<dbReference type="OrthoDB" id="329272at2759"/>
<dbReference type="GeneID" id="54363411"/>
<dbReference type="Pfam" id="PF00583">
    <property type="entry name" value="Acetyltransf_1"/>
    <property type="match status" value="1"/>
</dbReference>
<accession>A0A6J3LVY3</accession>
<name>A0A6J3LVY3_9PEZI</name>
<dbReference type="GO" id="GO:0006048">
    <property type="term" value="P:UDP-N-acetylglucosamine biosynthetic process"/>
    <property type="evidence" value="ECO:0007669"/>
    <property type="project" value="UniProtKB-UniPathway"/>
</dbReference>
<evidence type="ECO:0000313" key="3">
    <source>
        <dbReference type="RefSeq" id="XP_033456966.1"/>
    </source>
</evidence>
<dbReference type="AlphaFoldDB" id="A0A6J3LVY3"/>
<keyword evidence="2" id="KW-1185">Reference proteome</keyword>
<dbReference type="Proteomes" id="UP000504637">
    <property type="component" value="Unplaced"/>
</dbReference>
<dbReference type="GO" id="GO:0016747">
    <property type="term" value="F:acyltransferase activity, transferring groups other than amino-acyl groups"/>
    <property type="evidence" value="ECO:0007669"/>
    <property type="project" value="InterPro"/>
</dbReference>
<dbReference type="InterPro" id="IPR016181">
    <property type="entry name" value="Acyl_CoA_acyltransferase"/>
</dbReference>
<reference evidence="3" key="3">
    <citation type="submission" date="2025-08" db="UniProtKB">
        <authorList>
            <consortium name="RefSeq"/>
        </authorList>
    </citation>
    <scope>IDENTIFICATION</scope>
    <source>
        <strain evidence="3">CBS 342.82</strain>
    </source>
</reference>
<gene>
    <name evidence="3" type="ORF">K489DRAFT_383483</name>
</gene>
<reference evidence="3" key="1">
    <citation type="submission" date="2020-01" db="EMBL/GenBank/DDBJ databases">
        <authorList>
            <consortium name="DOE Joint Genome Institute"/>
            <person name="Haridas S."/>
            <person name="Albert R."/>
            <person name="Binder M."/>
            <person name="Bloem J."/>
            <person name="Labutti K."/>
            <person name="Salamov A."/>
            <person name="Andreopoulos B."/>
            <person name="Baker S.E."/>
            <person name="Barry K."/>
            <person name="Bills G."/>
            <person name="Bluhm B.H."/>
            <person name="Cannon C."/>
            <person name="Castanera R."/>
            <person name="Culley D.E."/>
            <person name="Daum C."/>
            <person name="Ezra D."/>
            <person name="Gonzalez J.B."/>
            <person name="Henrissat B."/>
            <person name="Kuo A."/>
            <person name="Liang C."/>
            <person name="Lipzen A."/>
            <person name="Lutzoni F."/>
            <person name="Magnuson J."/>
            <person name="Mondo S."/>
            <person name="Nolan M."/>
            <person name="Ohm R."/>
            <person name="Pangilinan J."/>
            <person name="Park H.-J."/>
            <person name="Ramirez L."/>
            <person name="Alfaro M."/>
            <person name="Sun H."/>
            <person name="Tritt A."/>
            <person name="Yoshinaga Y."/>
            <person name="Zwiers L.-H."/>
            <person name="Turgeon B.G."/>
            <person name="Goodwin S.B."/>
            <person name="Spatafora J.W."/>
            <person name="Crous P.W."/>
            <person name="Grigoriev I.V."/>
        </authorList>
    </citation>
    <scope>NUCLEOTIDE SEQUENCE</scope>
    <source>
        <strain evidence="3">CBS 342.82</strain>
    </source>
</reference>
<evidence type="ECO:0000313" key="2">
    <source>
        <dbReference type="Proteomes" id="UP000504637"/>
    </source>
</evidence>
<proteinExistence type="predicted"/>
<sequence length="246" mass="27675">MALAPPRSDFVECVLPPYSRLANYDRRKPPSEQANASIEPLKRVPQAFIDAMVVREEVFVKEQGVLLENELDSDDRRSFHWVAYASMPSKPGALEGKKDSSEIVSTRVPIGTIRVVPAPNPPHEENDRGVGDQGQESYVKIGRLAVVKDFRKMGISNLLIRRAIDFVAKHPGDVRLQLDPAEREVYLQKNAALEFQGLIMVHAQIGVQKLWAKYGFETDEALGTWDEEGIDHVGMWKRVDTSKARD</sequence>
<reference evidence="3" key="2">
    <citation type="submission" date="2020-04" db="EMBL/GenBank/DDBJ databases">
        <authorList>
            <consortium name="NCBI Genome Project"/>
        </authorList>
    </citation>
    <scope>NUCLEOTIDE SEQUENCE</scope>
    <source>
        <strain evidence="3">CBS 342.82</strain>
    </source>
</reference>
<protein>
    <recommendedName>
        <fullName evidence="1">N-acetyltransferase domain-containing protein</fullName>
    </recommendedName>
</protein>
<dbReference type="Gene3D" id="3.40.630.30">
    <property type="match status" value="1"/>
</dbReference>
<dbReference type="PROSITE" id="PS51186">
    <property type="entry name" value="GNAT"/>
    <property type="match status" value="1"/>
</dbReference>